<dbReference type="PANTHER" id="PTHR31392:SF1">
    <property type="entry name" value="ALPHA-1,3-MANNOSYLTRANSFERASE MNN1-RELATED"/>
    <property type="match status" value="1"/>
</dbReference>
<dbReference type="AlphaFoldDB" id="A0A1L7XQL1"/>
<dbReference type="Proteomes" id="UP000184330">
    <property type="component" value="Unassembled WGS sequence"/>
</dbReference>
<proteinExistence type="inferred from homology"/>
<dbReference type="GO" id="GO:0005794">
    <property type="term" value="C:Golgi apparatus"/>
    <property type="evidence" value="ECO:0007669"/>
    <property type="project" value="TreeGrafter"/>
</dbReference>
<dbReference type="OrthoDB" id="430354at2759"/>
<dbReference type="GO" id="GO:0006493">
    <property type="term" value="P:protein O-linked glycosylation"/>
    <property type="evidence" value="ECO:0007669"/>
    <property type="project" value="TreeGrafter"/>
</dbReference>
<keyword evidence="8 10" id="KW-0472">Membrane</keyword>
<keyword evidence="6" id="KW-0735">Signal-anchor</keyword>
<comment type="subcellular location">
    <subcellularLocation>
        <location evidence="1">Membrane</location>
        <topology evidence="1">Single-pass type II membrane protein</topology>
    </subcellularLocation>
</comment>
<evidence type="ECO:0000256" key="7">
    <source>
        <dbReference type="ARBA" id="ARBA00022989"/>
    </source>
</evidence>
<keyword evidence="9" id="KW-0325">Glycoprotein</keyword>
<protein>
    <submittedName>
        <fullName evidence="11">Related to MNT3-alpha-1,3-mannosyltransferases responsible for adding the terminal mannose resi</fullName>
    </submittedName>
</protein>
<evidence type="ECO:0000256" key="5">
    <source>
        <dbReference type="ARBA" id="ARBA00022692"/>
    </source>
</evidence>
<feature type="transmembrane region" description="Helical" evidence="10">
    <location>
        <begin position="28"/>
        <end position="45"/>
    </location>
</feature>
<keyword evidence="3 11" id="KW-0328">Glycosyltransferase</keyword>
<dbReference type="SUPFAM" id="SSF53448">
    <property type="entry name" value="Nucleotide-diphospho-sugar transferases"/>
    <property type="match status" value="1"/>
</dbReference>
<keyword evidence="7 10" id="KW-1133">Transmembrane helix</keyword>
<evidence type="ECO:0000313" key="11">
    <source>
        <dbReference type="EMBL" id="CZR67227.1"/>
    </source>
</evidence>
<reference evidence="11 12" key="1">
    <citation type="submission" date="2016-03" db="EMBL/GenBank/DDBJ databases">
        <authorList>
            <person name="Ploux O."/>
        </authorList>
    </citation>
    <scope>NUCLEOTIDE SEQUENCE [LARGE SCALE GENOMIC DNA]</scope>
    <source>
        <strain evidence="11 12">UAMH 11012</strain>
    </source>
</reference>
<evidence type="ECO:0000256" key="1">
    <source>
        <dbReference type="ARBA" id="ARBA00004606"/>
    </source>
</evidence>
<dbReference type="GO" id="GO:0000033">
    <property type="term" value="F:alpha-1,3-mannosyltransferase activity"/>
    <property type="evidence" value="ECO:0007669"/>
    <property type="project" value="TreeGrafter"/>
</dbReference>
<dbReference type="GO" id="GO:0016020">
    <property type="term" value="C:membrane"/>
    <property type="evidence" value="ECO:0007669"/>
    <property type="project" value="UniProtKB-SubCell"/>
</dbReference>
<evidence type="ECO:0000256" key="4">
    <source>
        <dbReference type="ARBA" id="ARBA00022679"/>
    </source>
</evidence>
<dbReference type="PANTHER" id="PTHR31392">
    <property type="entry name" value="ALPHA-1,3-MANNOSYLTRANSFERASE MNN1-RELATED"/>
    <property type="match status" value="1"/>
</dbReference>
<dbReference type="Gene3D" id="3.90.550.10">
    <property type="entry name" value="Spore Coat Polysaccharide Biosynthesis Protein SpsA, Chain A"/>
    <property type="match status" value="1"/>
</dbReference>
<comment type="similarity">
    <text evidence="2">Belongs to the MNN1/MNT family.</text>
</comment>
<evidence type="ECO:0000256" key="8">
    <source>
        <dbReference type="ARBA" id="ARBA00023136"/>
    </source>
</evidence>
<name>A0A1L7XQL1_9HELO</name>
<dbReference type="STRING" id="576137.A0A1L7XQL1"/>
<evidence type="ECO:0000256" key="3">
    <source>
        <dbReference type="ARBA" id="ARBA00022676"/>
    </source>
</evidence>
<evidence type="ECO:0000256" key="2">
    <source>
        <dbReference type="ARBA" id="ARBA00009105"/>
    </source>
</evidence>
<sequence>MPSSHEALSESRPRAMLGSGRITMPRKLYPAVLAVVIFSAVFWFYSPRKQPLVIPELEFHNPNPVLPAAGLIIEPIAKYFIDFPLNGPDFAAVFGELGQRVQSLTRWAAQSDSDPKDFLLRESVENVSLSMFPFLRNPTKPDDPIPVATLRQSYQEGSRGIVIPVGSKDFRYAYHLVLNIRTVLQSKLPIQVVYAGDDDLPKSMREKFSAMGEDINFLNILEVLDNKSMGLEKDWAIKAFAALASTFEQVILLDADSIFFKKPEVLFEQTGYKKTGALFFHDRLLWQHGFQERHKWWKEQMEHQEPSETLLKSKVWMDDYAEEADSGVVVLDKSRLPVFMGLLHVGWQNTKKIREEVTYKMTYGDKESWWFGLELCGVPYAFEKHYGAVLGELRTDDDKSDVCGFTIAHVDEDDHLLWENGSLLKNKAVDRTEFQIPTHWMIDATWEKGATKADMSCMKGGLVREVNPNSQSLSALLLRLANLRYVPRAHSNVLLST</sequence>
<keyword evidence="5 10" id="KW-0812">Transmembrane</keyword>
<accession>A0A1L7XQL1</accession>
<evidence type="ECO:0000256" key="10">
    <source>
        <dbReference type="SAM" id="Phobius"/>
    </source>
</evidence>
<evidence type="ECO:0000256" key="9">
    <source>
        <dbReference type="ARBA" id="ARBA00023180"/>
    </source>
</evidence>
<evidence type="ECO:0000313" key="12">
    <source>
        <dbReference type="Proteomes" id="UP000184330"/>
    </source>
</evidence>
<dbReference type="InterPro" id="IPR029044">
    <property type="entry name" value="Nucleotide-diphossugar_trans"/>
</dbReference>
<gene>
    <name evidence="11" type="ORF">PAC_17126</name>
</gene>
<dbReference type="Pfam" id="PF11051">
    <property type="entry name" value="Mannosyl_trans3"/>
    <property type="match status" value="1"/>
</dbReference>
<keyword evidence="12" id="KW-1185">Reference proteome</keyword>
<keyword evidence="4 11" id="KW-0808">Transferase</keyword>
<evidence type="ECO:0000256" key="6">
    <source>
        <dbReference type="ARBA" id="ARBA00022968"/>
    </source>
</evidence>
<dbReference type="InterPro" id="IPR022751">
    <property type="entry name" value="Alpha_mannosyltransferase"/>
</dbReference>
<dbReference type="EMBL" id="FJOG01000042">
    <property type="protein sequence ID" value="CZR67227.1"/>
    <property type="molecule type" value="Genomic_DNA"/>
</dbReference>
<organism evidence="11 12">
    <name type="scientific">Phialocephala subalpina</name>
    <dbReference type="NCBI Taxonomy" id="576137"/>
    <lineage>
        <taxon>Eukaryota</taxon>
        <taxon>Fungi</taxon>
        <taxon>Dikarya</taxon>
        <taxon>Ascomycota</taxon>
        <taxon>Pezizomycotina</taxon>
        <taxon>Leotiomycetes</taxon>
        <taxon>Helotiales</taxon>
        <taxon>Mollisiaceae</taxon>
        <taxon>Phialocephala</taxon>
        <taxon>Phialocephala fortinii species complex</taxon>
    </lineage>
</organism>